<keyword evidence="1" id="KW-1133">Transmembrane helix</keyword>
<dbReference type="AlphaFoldDB" id="A0A0A9DV80"/>
<accession>A0A0A9DV80</accession>
<dbReference type="EMBL" id="GBRH01208330">
    <property type="protein sequence ID" value="JAD89565.1"/>
    <property type="molecule type" value="Transcribed_RNA"/>
</dbReference>
<reference evidence="2" key="2">
    <citation type="journal article" date="2015" name="Data Brief">
        <title>Shoot transcriptome of the giant reed, Arundo donax.</title>
        <authorList>
            <person name="Barrero R.A."/>
            <person name="Guerrero F.D."/>
            <person name="Moolhuijzen P."/>
            <person name="Goolsby J.A."/>
            <person name="Tidwell J."/>
            <person name="Bellgard S.E."/>
            <person name="Bellgard M.I."/>
        </authorList>
    </citation>
    <scope>NUCLEOTIDE SEQUENCE</scope>
    <source>
        <tissue evidence="2">Shoot tissue taken approximately 20 cm above the soil surface</tissue>
    </source>
</reference>
<reference evidence="2" key="1">
    <citation type="submission" date="2014-09" db="EMBL/GenBank/DDBJ databases">
        <authorList>
            <person name="Magalhaes I.L.F."/>
            <person name="Oliveira U."/>
            <person name="Santos F.R."/>
            <person name="Vidigal T.H.D.A."/>
            <person name="Brescovit A.D."/>
            <person name="Santos A.J."/>
        </authorList>
    </citation>
    <scope>NUCLEOTIDE SEQUENCE</scope>
    <source>
        <tissue evidence="2">Shoot tissue taken approximately 20 cm above the soil surface</tissue>
    </source>
</reference>
<sequence length="60" mass="7236">MIIMLQGMSVVLFSYLGFIFLHMHISFLKIYFLRGICCFLFISSFLFSFFFYSLFFLLFS</sequence>
<evidence type="ECO:0000313" key="2">
    <source>
        <dbReference type="EMBL" id="JAD89565.1"/>
    </source>
</evidence>
<name>A0A0A9DV80_ARUDO</name>
<evidence type="ECO:0000256" key="1">
    <source>
        <dbReference type="SAM" id="Phobius"/>
    </source>
</evidence>
<keyword evidence="1" id="KW-0472">Membrane</keyword>
<protein>
    <submittedName>
        <fullName evidence="2">Uncharacterized protein</fullName>
    </submittedName>
</protein>
<proteinExistence type="predicted"/>
<keyword evidence="1" id="KW-0812">Transmembrane</keyword>
<feature type="transmembrane region" description="Helical" evidence="1">
    <location>
        <begin position="7"/>
        <end position="25"/>
    </location>
</feature>
<organism evidence="2">
    <name type="scientific">Arundo donax</name>
    <name type="common">Giant reed</name>
    <name type="synonym">Donax arundinaceus</name>
    <dbReference type="NCBI Taxonomy" id="35708"/>
    <lineage>
        <taxon>Eukaryota</taxon>
        <taxon>Viridiplantae</taxon>
        <taxon>Streptophyta</taxon>
        <taxon>Embryophyta</taxon>
        <taxon>Tracheophyta</taxon>
        <taxon>Spermatophyta</taxon>
        <taxon>Magnoliopsida</taxon>
        <taxon>Liliopsida</taxon>
        <taxon>Poales</taxon>
        <taxon>Poaceae</taxon>
        <taxon>PACMAD clade</taxon>
        <taxon>Arundinoideae</taxon>
        <taxon>Arundineae</taxon>
        <taxon>Arundo</taxon>
    </lineage>
</organism>
<feature type="transmembrane region" description="Helical" evidence="1">
    <location>
        <begin position="31"/>
        <end position="59"/>
    </location>
</feature>